<name>A0A895YJ97_9ACTN</name>
<dbReference type="InterPro" id="IPR029063">
    <property type="entry name" value="SAM-dependent_MTases_sf"/>
</dbReference>
<dbReference type="EMBL" id="CP070499">
    <property type="protein sequence ID" value="QSB14200.1"/>
    <property type="molecule type" value="Genomic_DNA"/>
</dbReference>
<dbReference type="CDD" id="cd02440">
    <property type="entry name" value="AdoMet_MTases"/>
    <property type="match status" value="1"/>
</dbReference>
<dbReference type="SUPFAM" id="SSF53335">
    <property type="entry name" value="S-adenosyl-L-methionine-dependent methyltransferases"/>
    <property type="match status" value="1"/>
</dbReference>
<dbReference type="PANTHER" id="PTHR43464">
    <property type="entry name" value="METHYLTRANSFERASE"/>
    <property type="match status" value="1"/>
</dbReference>
<feature type="domain" description="Methyltransferase" evidence="4">
    <location>
        <begin position="39"/>
        <end position="130"/>
    </location>
</feature>
<dbReference type="Proteomes" id="UP000662857">
    <property type="component" value="Chromosome"/>
</dbReference>
<evidence type="ECO:0000313" key="6">
    <source>
        <dbReference type="Proteomes" id="UP000662857"/>
    </source>
</evidence>
<dbReference type="GO" id="GO:0032259">
    <property type="term" value="P:methylation"/>
    <property type="evidence" value="ECO:0007669"/>
    <property type="project" value="UniProtKB-KW"/>
</dbReference>
<keyword evidence="2" id="KW-0808">Transferase</keyword>
<protein>
    <submittedName>
        <fullName evidence="5">Class I SAM-dependent methyltransferase</fullName>
    </submittedName>
</protein>
<dbReference type="AlphaFoldDB" id="A0A895YJ97"/>
<organism evidence="5 6">
    <name type="scientific">Natronosporangium hydrolyticum</name>
    <dbReference type="NCBI Taxonomy" id="2811111"/>
    <lineage>
        <taxon>Bacteria</taxon>
        <taxon>Bacillati</taxon>
        <taxon>Actinomycetota</taxon>
        <taxon>Actinomycetes</taxon>
        <taxon>Micromonosporales</taxon>
        <taxon>Micromonosporaceae</taxon>
        <taxon>Natronosporangium</taxon>
    </lineage>
</organism>
<keyword evidence="6" id="KW-1185">Reference proteome</keyword>
<evidence type="ECO:0000256" key="1">
    <source>
        <dbReference type="ARBA" id="ARBA00022603"/>
    </source>
</evidence>
<dbReference type="InterPro" id="IPR041698">
    <property type="entry name" value="Methyltransf_25"/>
</dbReference>
<dbReference type="Pfam" id="PF13649">
    <property type="entry name" value="Methyltransf_25"/>
    <property type="match status" value="1"/>
</dbReference>
<accession>A0A895YJ97</accession>
<reference evidence="5" key="1">
    <citation type="submission" date="2021-02" db="EMBL/GenBank/DDBJ databases">
        <title>Natrosporangium hydrolyticum gen. nov., sp. nov, a haloalkaliphilic actinobacterium from a soda solonchak soil.</title>
        <authorList>
            <person name="Sorokin D.Y."/>
            <person name="Khijniak T.V."/>
            <person name="Zakharycheva A.P."/>
            <person name="Boueva O.V."/>
            <person name="Ariskina E.V."/>
            <person name="Hahnke R.L."/>
            <person name="Bunk B."/>
            <person name="Sproer C."/>
            <person name="Schumann P."/>
            <person name="Evtushenko L.I."/>
            <person name="Kublanov I.V."/>
        </authorList>
    </citation>
    <scope>NUCLEOTIDE SEQUENCE</scope>
    <source>
        <strain evidence="5">DSM 106523</strain>
    </source>
</reference>
<dbReference type="KEGG" id="nhy:JQS43_22210"/>
<dbReference type="RefSeq" id="WP_239676318.1">
    <property type="nucleotide sequence ID" value="NZ_CP070499.1"/>
</dbReference>
<dbReference type="PANTHER" id="PTHR43464:SF19">
    <property type="entry name" value="UBIQUINONE BIOSYNTHESIS O-METHYLTRANSFERASE, MITOCHONDRIAL"/>
    <property type="match status" value="1"/>
</dbReference>
<evidence type="ECO:0000259" key="4">
    <source>
        <dbReference type="Pfam" id="PF13649"/>
    </source>
</evidence>
<keyword evidence="1 5" id="KW-0489">Methyltransferase</keyword>
<gene>
    <name evidence="5" type="ORF">JQS43_22210</name>
</gene>
<proteinExistence type="predicted"/>
<evidence type="ECO:0000313" key="5">
    <source>
        <dbReference type="EMBL" id="QSB14200.1"/>
    </source>
</evidence>
<keyword evidence="3" id="KW-0949">S-adenosyl-L-methionine</keyword>
<evidence type="ECO:0000256" key="3">
    <source>
        <dbReference type="ARBA" id="ARBA00022691"/>
    </source>
</evidence>
<evidence type="ECO:0000256" key="2">
    <source>
        <dbReference type="ARBA" id="ARBA00022679"/>
    </source>
</evidence>
<dbReference type="GO" id="GO:0008168">
    <property type="term" value="F:methyltransferase activity"/>
    <property type="evidence" value="ECO:0007669"/>
    <property type="project" value="UniProtKB-KW"/>
</dbReference>
<sequence length="199" mass="21063">MDSADWDARYAASPDLVWTANPNRFVVAATTDLSPGRALDVAAGEGRNAVWLAERGWLVTAVDFSPVAVQRGRQLAHDRGVDVSWEVADVISYQPEPAAYELVVIAYLQLPRADLAAVLRWAAAAVRPGGSLVVVGHDLANLTDGTGGPQDPAVLQTPDAVVADLPGMQIRQAETARRPVVVDGETVEALDTVVVATHP</sequence>
<dbReference type="Gene3D" id="3.40.50.150">
    <property type="entry name" value="Vaccinia Virus protein VP39"/>
    <property type="match status" value="1"/>
</dbReference>